<protein>
    <recommendedName>
        <fullName evidence="3">DUF3971 domain-containing protein</fullName>
    </recommendedName>
</protein>
<dbReference type="InterPro" id="IPR046674">
    <property type="entry name" value="DUF6544"/>
</dbReference>
<evidence type="ECO:0008006" key="3">
    <source>
        <dbReference type="Google" id="ProtNLM"/>
    </source>
</evidence>
<accession>A0ABQ5Q956</accession>
<name>A0ABQ5Q956_9BACT</name>
<sequence>MPKPISPDDLWREAPAAVERFDPALLAGLPAGAQRLLGHALAPGAPLARAVRLAMTGTIRLGDWHPFEADQVIVRDRGMVWAARVRMKGLPIRGSDRLLDGRGTMRWALFGLIPFLRAEGADITRSARGRLRAETIWLPSLLADPAVTWTEADAGLRARVRVDGEPGDLDLTPDADGRLQEVRLARWGNPGGGPFGEVPFGGVMEAEGTFQGLTIPTRVRVGWWSGTERFEREGEFFRAELTGAEFR</sequence>
<evidence type="ECO:0000313" key="1">
    <source>
        <dbReference type="EMBL" id="GLH71362.1"/>
    </source>
</evidence>
<keyword evidence="2" id="KW-1185">Reference proteome</keyword>
<dbReference type="RefSeq" id="WP_285727588.1">
    <property type="nucleotide sequence ID" value="NZ_BSDD01000006.1"/>
</dbReference>
<reference evidence="1 2" key="1">
    <citation type="journal article" date="2023" name="Antonie Van Leeuwenhoek">
        <title>Mesoterricola silvestris gen. nov., sp. nov., Mesoterricola sediminis sp. nov., Geothrix oryzae sp. nov., Geothrix edaphica sp. nov., Geothrix rubra sp. nov., and Geothrix limicola sp. nov., six novel members of Acidobacteriota isolated from soils.</title>
        <authorList>
            <person name="Itoh H."/>
            <person name="Sugisawa Y."/>
            <person name="Mise K."/>
            <person name="Xu Z."/>
            <person name="Kuniyasu M."/>
            <person name="Ushijima N."/>
            <person name="Kawano K."/>
            <person name="Kobayashi E."/>
            <person name="Shiratori Y."/>
            <person name="Masuda Y."/>
            <person name="Senoo K."/>
        </authorList>
    </citation>
    <scope>NUCLEOTIDE SEQUENCE [LARGE SCALE GENOMIC DNA]</scope>
    <source>
        <strain evidence="1 2">Red803</strain>
    </source>
</reference>
<dbReference type="EMBL" id="BSDD01000006">
    <property type="protein sequence ID" value="GLH71362.1"/>
    <property type="molecule type" value="Genomic_DNA"/>
</dbReference>
<dbReference type="Proteomes" id="UP001165089">
    <property type="component" value="Unassembled WGS sequence"/>
</dbReference>
<gene>
    <name evidence="1" type="ORF">GETHPA_28950</name>
</gene>
<dbReference type="Pfam" id="PF20181">
    <property type="entry name" value="DUF6544"/>
    <property type="match status" value="1"/>
</dbReference>
<evidence type="ECO:0000313" key="2">
    <source>
        <dbReference type="Proteomes" id="UP001165089"/>
    </source>
</evidence>
<proteinExistence type="predicted"/>
<organism evidence="1 2">
    <name type="scientific">Geothrix rubra</name>
    <dbReference type="NCBI Taxonomy" id="2927977"/>
    <lineage>
        <taxon>Bacteria</taxon>
        <taxon>Pseudomonadati</taxon>
        <taxon>Acidobacteriota</taxon>
        <taxon>Holophagae</taxon>
        <taxon>Holophagales</taxon>
        <taxon>Holophagaceae</taxon>
        <taxon>Geothrix</taxon>
    </lineage>
</organism>
<comment type="caution">
    <text evidence="1">The sequence shown here is derived from an EMBL/GenBank/DDBJ whole genome shotgun (WGS) entry which is preliminary data.</text>
</comment>